<dbReference type="VEuPathDB" id="FungiDB:I7I51_06861"/>
<dbReference type="OrthoDB" id="4206358at2759"/>
<proteinExistence type="predicted"/>
<reference evidence="1" key="1">
    <citation type="submission" date="2021-01" db="EMBL/GenBank/DDBJ databases">
        <title>Chromosome-level genome assembly of a human fungal pathogen reveals clustering of transcriptionally co-regulated genes.</title>
        <authorList>
            <person name="Voorhies M."/>
            <person name="Cohen S."/>
            <person name="Shea T.P."/>
            <person name="Petrus S."/>
            <person name="Munoz J.F."/>
            <person name="Poplawski S."/>
            <person name="Goldman W.E."/>
            <person name="Michael T."/>
            <person name="Cuomo C.A."/>
            <person name="Sil A."/>
            <person name="Beyhan S."/>
        </authorList>
    </citation>
    <scope>NUCLEOTIDE SEQUENCE</scope>
    <source>
        <strain evidence="1">WU24</strain>
    </source>
</reference>
<dbReference type="EMBL" id="CP069115">
    <property type="protein sequence ID" value="QSS66010.1"/>
    <property type="molecule type" value="Genomic_DNA"/>
</dbReference>
<accession>A0A8A1MLH8</accession>
<sequence>MKLATEIHVLNPTDSPPRTNFLDPTAPSLCLSSITPIPLCVASSPRIVCFRMGSMVRTKTRRKRGCVNYLLAKVSPNFRRHLPFLMPASQLENSQFQCSPQWEGLADKKDEILAVTAYHLSGKKDMAQWRWRYHIGDSEGDEPEPILLTGGDVYEKPTLKQ</sequence>
<gene>
    <name evidence="1" type="ORF">I7I51_06861</name>
</gene>
<evidence type="ECO:0000313" key="1">
    <source>
        <dbReference type="EMBL" id="QSS66010.1"/>
    </source>
</evidence>
<evidence type="ECO:0000313" key="2">
    <source>
        <dbReference type="Proteomes" id="UP000663671"/>
    </source>
</evidence>
<name>A0A8A1MLH8_AJECA</name>
<organism evidence="1 2">
    <name type="scientific">Ajellomyces capsulatus</name>
    <name type="common">Darling's disease fungus</name>
    <name type="synonym">Histoplasma capsulatum</name>
    <dbReference type="NCBI Taxonomy" id="5037"/>
    <lineage>
        <taxon>Eukaryota</taxon>
        <taxon>Fungi</taxon>
        <taxon>Dikarya</taxon>
        <taxon>Ascomycota</taxon>
        <taxon>Pezizomycotina</taxon>
        <taxon>Eurotiomycetes</taxon>
        <taxon>Eurotiomycetidae</taxon>
        <taxon>Onygenales</taxon>
        <taxon>Ajellomycetaceae</taxon>
        <taxon>Histoplasma</taxon>
    </lineage>
</organism>
<dbReference type="Proteomes" id="UP000663671">
    <property type="component" value="Chromosome 3"/>
</dbReference>
<protein>
    <submittedName>
        <fullName evidence="1">Uncharacterized protein</fullName>
    </submittedName>
</protein>
<dbReference type="AlphaFoldDB" id="A0A8A1MLH8"/>